<dbReference type="SUPFAM" id="SSF56112">
    <property type="entry name" value="Protein kinase-like (PK-like)"/>
    <property type="match status" value="1"/>
</dbReference>
<feature type="compositionally biased region" description="Polar residues" evidence="6">
    <location>
        <begin position="428"/>
        <end position="439"/>
    </location>
</feature>
<dbReference type="Proteomes" id="UP001153069">
    <property type="component" value="Unassembled WGS sequence"/>
</dbReference>
<name>A0A9N8ECR4_9STRA</name>
<dbReference type="AlphaFoldDB" id="A0A9N8ECR4"/>
<reference evidence="8" key="1">
    <citation type="submission" date="2020-06" db="EMBL/GenBank/DDBJ databases">
        <authorList>
            <consortium name="Plant Systems Biology data submission"/>
        </authorList>
    </citation>
    <scope>NUCLEOTIDE SEQUENCE</scope>
    <source>
        <strain evidence="8">D6</strain>
    </source>
</reference>
<keyword evidence="1" id="KW-0723">Serine/threonine-protein kinase</keyword>
<accession>A0A9N8ECR4</accession>
<dbReference type="Gene3D" id="1.10.510.10">
    <property type="entry name" value="Transferase(Phosphotransferase) domain 1"/>
    <property type="match status" value="1"/>
</dbReference>
<gene>
    <name evidence="8" type="ORF">SEMRO_958_G224620.1</name>
</gene>
<evidence type="ECO:0000259" key="7">
    <source>
        <dbReference type="PROSITE" id="PS50011"/>
    </source>
</evidence>
<keyword evidence="2" id="KW-0808">Transferase</keyword>
<dbReference type="EMBL" id="CAICTM010000956">
    <property type="protein sequence ID" value="CAB9518717.1"/>
    <property type="molecule type" value="Genomic_DNA"/>
</dbReference>
<dbReference type="PROSITE" id="PS50011">
    <property type="entry name" value="PROTEIN_KINASE_DOM"/>
    <property type="match status" value="1"/>
</dbReference>
<keyword evidence="4 8" id="KW-0418">Kinase</keyword>
<feature type="compositionally biased region" description="Low complexity" evidence="6">
    <location>
        <begin position="210"/>
        <end position="219"/>
    </location>
</feature>
<feature type="domain" description="Protein kinase" evidence="7">
    <location>
        <begin position="86"/>
        <end position="412"/>
    </location>
</feature>
<comment type="caution">
    <text evidence="8">The sequence shown here is derived from an EMBL/GenBank/DDBJ whole genome shotgun (WGS) entry which is preliminary data.</text>
</comment>
<proteinExistence type="predicted"/>
<feature type="region of interest" description="Disordered" evidence="6">
    <location>
        <begin position="538"/>
        <end position="582"/>
    </location>
</feature>
<dbReference type="GO" id="GO:0005634">
    <property type="term" value="C:nucleus"/>
    <property type="evidence" value="ECO:0007669"/>
    <property type="project" value="TreeGrafter"/>
</dbReference>
<evidence type="ECO:0000256" key="6">
    <source>
        <dbReference type="SAM" id="MobiDB-lite"/>
    </source>
</evidence>
<organism evidence="8 9">
    <name type="scientific">Seminavis robusta</name>
    <dbReference type="NCBI Taxonomy" id="568900"/>
    <lineage>
        <taxon>Eukaryota</taxon>
        <taxon>Sar</taxon>
        <taxon>Stramenopiles</taxon>
        <taxon>Ochrophyta</taxon>
        <taxon>Bacillariophyta</taxon>
        <taxon>Bacillariophyceae</taxon>
        <taxon>Bacillariophycidae</taxon>
        <taxon>Naviculales</taxon>
        <taxon>Naviculaceae</taxon>
        <taxon>Seminavis</taxon>
    </lineage>
</organism>
<dbReference type="GO" id="GO:0005524">
    <property type="term" value="F:ATP binding"/>
    <property type="evidence" value="ECO:0007669"/>
    <property type="project" value="UniProtKB-KW"/>
</dbReference>
<dbReference type="PROSITE" id="PS00109">
    <property type="entry name" value="PROTEIN_KINASE_TYR"/>
    <property type="match status" value="1"/>
</dbReference>
<evidence type="ECO:0000256" key="4">
    <source>
        <dbReference type="ARBA" id="ARBA00022777"/>
    </source>
</evidence>
<feature type="region of interest" description="Disordered" evidence="6">
    <location>
        <begin position="416"/>
        <end position="486"/>
    </location>
</feature>
<keyword evidence="3" id="KW-0547">Nucleotide-binding</keyword>
<dbReference type="InterPro" id="IPR000719">
    <property type="entry name" value="Prot_kinase_dom"/>
</dbReference>
<evidence type="ECO:0000313" key="9">
    <source>
        <dbReference type="Proteomes" id="UP001153069"/>
    </source>
</evidence>
<evidence type="ECO:0000256" key="1">
    <source>
        <dbReference type="ARBA" id="ARBA00022527"/>
    </source>
</evidence>
<evidence type="ECO:0000256" key="2">
    <source>
        <dbReference type="ARBA" id="ARBA00022679"/>
    </source>
</evidence>
<dbReference type="InterPro" id="IPR011009">
    <property type="entry name" value="Kinase-like_dom_sf"/>
</dbReference>
<dbReference type="Pfam" id="PF00069">
    <property type="entry name" value="Pkinase"/>
    <property type="match status" value="1"/>
</dbReference>
<dbReference type="OrthoDB" id="541276at2759"/>
<feature type="compositionally biased region" description="Low complexity" evidence="6">
    <location>
        <begin position="466"/>
        <end position="485"/>
    </location>
</feature>
<feature type="compositionally biased region" description="Low complexity" evidence="6">
    <location>
        <begin position="440"/>
        <end position="452"/>
    </location>
</feature>
<protein>
    <submittedName>
        <fullName evidence="8">Activated protein kinase catalytic subunit alpha-1</fullName>
    </submittedName>
</protein>
<dbReference type="GO" id="GO:0004674">
    <property type="term" value="F:protein serine/threonine kinase activity"/>
    <property type="evidence" value="ECO:0007669"/>
    <property type="project" value="UniProtKB-KW"/>
</dbReference>
<keyword evidence="9" id="KW-1185">Reference proteome</keyword>
<evidence type="ECO:0000256" key="3">
    <source>
        <dbReference type="ARBA" id="ARBA00022741"/>
    </source>
</evidence>
<evidence type="ECO:0000256" key="5">
    <source>
        <dbReference type="ARBA" id="ARBA00022840"/>
    </source>
</evidence>
<dbReference type="PANTHER" id="PTHR24345">
    <property type="entry name" value="SERINE/THREONINE-PROTEIN KINASE PLK"/>
    <property type="match status" value="1"/>
</dbReference>
<feature type="compositionally biased region" description="Polar residues" evidence="6">
    <location>
        <begin position="572"/>
        <end position="582"/>
    </location>
</feature>
<sequence>MDDWDDFVASLDDFEEEDDVGYEQLEQEGPPVPPLEFPTPVVFQAQVASVKALDHRNGNVRWLDNVLMRSSFSSGNYNNRTLPKAFLVRKKISKTTYGSVRVAVVLRKRDDDEDDDNNSMDNDNDTKWISTEELVAIKISAWNKIRQLRGQQHHVGDPLREVAALQYVGNYNPHVVGCIETLQDDKNLYTIMPYHHGSNLHGRLFADPESTTNSSSNRSSKQRQQRKPNEDEARKIFRQLLKGLQHLQRKGVFHRDISLDNLLISKSNQLRIVDLSMSLRVPYSDPCNEWNVTDVSEGTIRRLLKPQGKAGGRLMYLAPEVLTETEPVDGFAVDLWAAGVILFVLCVGLAPFKFAEPREKRYAKISSGGLKSLMKSLRISLSPEACDLLQNMLWEDPRQRYTLTEVMKHPWVMATDSSNKEDDKIPVDQQQQAAVDNTLSSDAASVTSQSSTEPSQADAKPEDKAGSVAAPAATADAPTAEARQAVSEQREAVSAVNLRLKRAVNNAQRIGPKMKEAISKNLSGGAMLSAMAVLSSAETIPVPPDDDPAPVPPPNNSNVSPTRNLLQRLGKRSTQSTNTTVS</sequence>
<dbReference type="InterPro" id="IPR008266">
    <property type="entry name" value="Tyr_kinase_AS"/>
</dbReference>
<evidence type="ECO:0000313" key="8">
    <source>
        <dbReference type="EMBL" id="CAB9518717.1"/>
    </source>
</evidence>
<keyword evidence="5" id="KW-0067">ATP-binding</keyword>
<feature type="region of interest" description="Disordered" evidence="6">
    <location>
        <begin position="202"/>
        <end position="231"/>
    </location>
</feature>
<dbReference type="PANTHER" id="PTHR24345:SF91">
    <property type="entry name" value="SERINE_THREONINE-PROTEIN KINASE PLK4"/>
    <property type="match status" value="1"/>
</dbReference>